<comment type="subunit">
    <text evidence="7">Part of the 50S ribosomal subunit; part of the 5S rRNA/L5/L18/L25 subcomplex. Contacts the 5S and 23S rRNAs.</text>
</comment>
<organism evidence="8 9">
    <name type="scientific">Intestinicryptomonas porci</name>
    <dbReference type="NCBI Taxonomy" id="2926320"/>
    <lineage>
        <taxon>Bacteria</taxon>
        <taxon>Pseudomonadati</taxon>
        <taxon>Verrucomicrobiota</taxon>
        <taxon>Opitutia</taxon>
        <taxon>Opitutales</taxon>
        <taxon>Intestinicryptomonaceae</taxon>
        <taxon>Intestinicryptomonas</taxon>
    </lineage>
</organism>
<dbReference type="Proteomes" id="UP001275932">
    <property type="component" value="Unassembled WGS sequence"/>
</dbReference>
<dbReference type="PANTHER" id="PTHR12899:SF3">
    <property type="entry name" value="LARGE RIBOSOMAL SUBUNIT PROTEIN UL18M"/>
    <property type="match status" value="1"/>
</dbReference>
<accession>A0ABU4WEE8</accession>
<comment type="similarity">
    <text evidence="1 7">Belongs to the universal ribosomal protein uL18 family.</text>
</comment>
<evidence type="ECO:0000313" key="9">
    <source>
        <dbReference type="Proteomes" id="UP001275932"/>
    </source>
</evidence>
<dbReference type="InterPro" id="IPR004389">
    <property type="entry name" value="Ribosomal_uL18_bac-type"/>
</dbReference>
<keyword evidence="4 7" id="KW-0689">Ribosomal protein</keyword>
<reference evidence="8 9" key="1">
    <citation type="submission" date="2022-03" db="EMBL/GenBank/DDBJ databases">
        <title>Novel taxa within the pig intestine.</title>
        <authorList>
            <person name="Wylensek D."/>
            <person name="Bishof K."/>
            <person name="Afrizal A."/>
            <person name="Clavel T."/>
        </authorList>
    </citation>
    <scope>NUCLEOTIDE SEQUENCE [LARGE SCALE GENOMIC DNA]</scope>
    <source>
        <strain evidence="8 9">CLA-KB-P66</strain>
    </source>
</reference>
<evidence type="ECO:0000256" key="4">
    <source>
        <dbReference type="ARBA" id="ARBA00022980"/>
    </source>
</evidence>
<keyword evidence="9" id="KW-1185">Reference proteome</keyword>
<dbReference type="RefSeq" id="WP_370396057.1">
    <property type="nucleotide sequence ID" value="NZ_JALBUT010000001.1"/>
</dbReference>
<proteinExistence type="inferred from homology"/>
<protein>
    <recommendedName>
        <fullName evidence="6 7">Large ribosomal subunit protein uL18</fullName>
    </recommendedName>
</protein>
<dbReference type="InterPro" id="IPR005484">
    <property type="entry name" value="Ribosomal_uL18_bac/plant/anim"/>
</dbReference>
<evidence type="ECO:0000256" key="2">
    <source>
        <dbReference type="ARBA" id="ARBA00022730"/>
    </source>
</evidence>
<evidence type="ECO:0000256" key="7">
    <source>
        <dbReference type="HAMAP-Rule" id="MF_01337"/>
    </source>
</evidence>
<evidence type="ECO:0000256" key="6">
    <source>
        <dbReference type="ARBA" id="ARBA00035197"/>
    </source>
</evidence>
<dbReference type="EMBL" id="JALBUT010000001">
    <property type="protein sequence ID" value="MDX8414608.1"/>
    <property type="molecule type" value="Genomic_DNA"/>
</dbReference>
<dbReference type="Gene3D" id="3.30.420.100">
    <property type="match status" value="1"/>
</dbReference>
<dbReference type="PANTHER" id="PTHR12899">
    <property type="entry name" value="39S RIBOSOMAL PROTEIN L18, MITOCHONDRIAL"/>
    <property type="match status" value="1"/>
</dbReference>
<dbReference type="HAMAP" id="MF_01337_B">
    <property type="entry name" value="Ribosomal_uL18_B"/>
    <property type="match status" value="1"/>
</dbReference>
<comment type="caution">
    <text evidence="8">The sequence shown here is derived from an EMBL/GenBank/DDBJ whole genome shotgun (WGS) entry which is preliminary data.</text>
</comment>
<dbReference type="SUPFAM" id="SSF53137">
    <property type="entry name" value="Translational machinery components"/>
    <property type="match status" value="1"/>
</dbReference>
<sequence>MKLEKKKMLAQKRRWRVRSRVFGTAERPRLVVRFSNKHICAQCIDDKEGKTLVSLCSLSKELNGEKILANVAGAVALGSKLGEKMKSAGVTAVVLDRGSRRYHGCVKSFADAVRQTGINF</sequence>
<evidence type="ECO:0000256" key="3">
    <source>
        <dbReference type="ARBA" id="ARBA00022884"/>
    </source>
</evidence>
<evidence type="ECO:0000256" key="5">
    <source>
        <dbReference type="ARBA" id="ARBA00023274"/>
    </source>
</evidence>
<evidence type="ECO:0000313" key="8">
    <source>
        <dbReference type="EMBL" id="MDX8414608.1"/>
    </source>
</evidence>
<keyword evidence="3 7" id="KW-0694">RNA-binding</keyword>
<name>A0ABU4WEE8_9BACT</name>
<dbReference type="Pfam" id="PF00861">
    <property type="entry name" value="Ribosomal_L18p"/>
    <property type="match status" value="1"/>
</dbReference>
<evidence type="ECO:0000256" key="1">
    <source>
        <dbReference type="ARBA" id="ARBA00007116"/>
    </source>
</evidence>
<dbReference type="NCBIfam" id="TIGR00060">
    <property type="entry name" value="L18_bact"/>
    <property type="match status" value="1"/>
</dbReference>
<keyword evidence="5 7" id="KW-0687">Ribonucleoprotein</keyword>
<keyword evidence="2 7" id="KW-0699">rRNA-binding</keyword>
<comment type="function">
    <text evidence="7">This is one of the proteins that bind and probably mediate the attachment of the 5S RNA into the large ribosomal subunit, where it forms part of the central protuberance.</text>
</comment>
<dbReference type="InterPro" id="IPR057268">
    <property type="entry name" value="Ribosomal_L18"/>
</dbReference>
<gene>
    <name evidence="7 8" type="primary">rplR</name>
    <name evidence="8" type="ORF">MOX91_00210</name>
</gene>
<dbReference type="CDD" id="cd00432">
    <property type="entry name" value="Ribosomal_L18_L5e"/>
    <property type="match status" value="1"/>
</dbReference>
<dbReference type="GO" id="GO:0005840">
    <property type="term" value="C:ribosome"/>
    <property type="evidence" value="ECO:0007669"/>
    <property type="project" value="UniProtKB-KW"/>
</dbReference>